<reference evidence="4" key="1">
    <citation type="journal article" date="2019" name="Int. J. Syst. Evol. Microbiol.">
        <title>The Global Catalogue of Microorganisms (GCM) 10K type strain sequencing project: providing services to taxonomists for standard genome sequencing and annotation.</title>
        <authorList>
            <consortium name="The Broad Institute Genomics Platform"/>
            <consortium name="The Broad Institute Genome Sequencing Center for Infectious Disease"/>
            <person name="Wu L."/>
            <person name="Ma J."/>
        </authorList>
    </citation>
    <scope>NUCLEOTIDE SEQUENCE [LARGE SCALE GENOMIC DNA]</scope>
    <source>
        <strain evidence="4">JCM 1490</strain>
    </source>
</reference>
<feature type="transmembrane region" description="Helical" evidence="2">
    <location>
        <begin position="399"/>
        <end position="426"/>
    </location>
</feature>
<evidence type="ECO:0008006" key="5">
    <source>
        <dbReference type="Google" id="ProtNLM"/>
    </source>
</evidence>
<dbReference type="Proteomes" id="UP001596455">
    <property type="component" value="Unassembled WGS sequence"/>
</dbReference>
<gene>
    <name evidence="3" type="ORF">ACFQQL_18795</name>
</gene>
<organism evidence="3 4">
    <name type="scientific">Georgenia alba</name>
    <dbReference type="NCBI Taxonomy" id="2233858"/>
    <lineage>
        <taxon>Bacteria</taxon>
        <taxon>Bacillati</taxon>
        <taxon>Actinomycetota</taxon>
        <taxon>Actinomycetes</taxon>
        <taxon>Micrococcales</taxon>
        <taxon>Bogoriellaceae</taxon>
        <taxon>Georgenia</taxon>
    </lineage>
</organism>
<proteinExistence type="predicted"/>
<name>A0ABW2QCH1_9MICO</name>
<keyword evidence="2" id="KW-0472">Membrane</keyword>
<feature type="transmembrane region" description="Helical" evidence="2">
    <location>
        <begin position="90"/>
        <end position="119"/>
    </location>
</feature>
<feature type="region of interest" description="Disordered" evidence="1">
    <location>
        <begin position="541"/>
        <end position="569"/>
    </location>
</feature>
<dbReference type="RefSeq" id="WP_382396696.1">
    <property type="nucleotide sequence ID" value="NZ_JBHTCQ010000005.1"/>
</dbReference>
<feature type="transmembrane region" description="Helical" evidence="2">
    <location>
        <begin position="446"/>
        <end position="472"/>
    </location>
</feature>
<feature type="transmembrane region" description="Helical" evidence="2">
    <location>
        <begin position="234"/>
        <end position="258"/>
    </location>
</feature>
<keyword evidence="2" id="KW-1133">Transmembrane helix</keyword>
<evidence type="ECO:0000313" key="4">
    <source>
        <dbReference type="Proteomes" id="UP001596455"/>
    </source>
</evidence>
<accession>A0ABW2QCH1</accession>
<feature type="transmembrane region" description="Helical" evidence="2">
    <location>
        <begin position="51"/>
        <end position="69"/>
    </location>
</feature>
<evidence type="ECO:0000256" key="2">
    <source>
        <dbReference type="SAM" id="Phobius"/>
    </source>
</evidence>
<feature type="transmembrane region" description="Helical" evidence="2">
    <location>
        <begin position="164"/>
        <end position="183"/>
    </location>
</feature>
<feature type="transmembrane region" description="Helical" evidence="2">
    <location>
        <begin position="373"/>
        <end position="393"/>
    </location>
</feature>
<feature type="transmembrane region" description="Helical" evidence="2">
    <location>
        <begin position="301"/>
        <end position="319"/>
    </location>
</feature>
<keyword evidence="4" id="KW-1185">Reference proteome</keyword>
<dbReference type="EMBL" id="JBHTCQ010000005">
    <property type="protein sequence ID" value="MFC7407169.1"/>
    <property type="molecule type" value="Genomic_DNA"/>
</dbReference>
<feature type="transmembrane region" description="Helical" evidence="2">
    <location>
        <begin position="325"/>
        <end position="345"/>
    </location>
</feature>
<evidence type="ECO:0000256" key="1">
    <source>
        <dbReference type="SAM" id="MobiDB-lite"/>
    </source>
</evidence>
<feature type="transmembrane region" description="Helical" evidence="2">
    <location>
        <begin position="478"/>
        <end position="499"/>
    </location>
</feature>
<protein>
    <recommendedName>
        <fullName evidence="5">ABC-2 type transport system permease protein</fullName>
    </recommendedName>
</protein>
<sequence length="569" mass="58578">MVGILIRLRFAIQRHTLRWKRTLGLALGLLGAALTWAAVLAAADPARHDVATLALTFWLVGWVIGPILTSGASVLRPEYFTLLPLDRRRVGFGLLASVFVGVGAFVTALGILATVGYAVRAGSAVAAAVAVVVGLLYLIGVVGLSRAVYAVLGAAMRTALGVEIAAIQYGLLLAALFAGWLVVSPVVSATPVLMSTGLAAIPVAGQVLDALPSGWVVRAIDAAAAGEVGAALGWTALVAAFAAAAVAAATAMLVPNVGGRATRRLRRRPVRPRRPVLPATPLGAVVGKELRTWLRDPWRSLEMRSSIWFGIVLAVLLVVSGAGPWAVWATVAVALMAALSGANLYGQDGTALWQLVVGQSPAAVRADVRGRQIAIVLAMGLPAVLMTGIIAPLTGGWALVPAVLTTIVVLLGVGSGVSALMSVLAVTPGVEPAKRANPNDGGENSLAIQVALWAALLLAAPTVALVVLQVTGVLTQPWLPAAALALALVNGLLAAWGLGRLAVHVLSGRLPETFARLRYPAMRVRAESEGGGFLDSIARAAEKSAHQEREAAEGKKPAKQPEQAGRPAR</sequence>
<comment type="caution">
    <text evidence="3">The sequence shown here is derived from an EMBL/GenBank/DDBJ whole genome shotgun (WGS) entry which is preliminary data.</text>
</comment>
<feature type="compositionally biased region" description="Basic and acidic residues" evidence="1">
    <location>
        <begin position="541"/>
        <end position="556"/>
    </location>
</feature>
<feature type="transmembrane region" description="Helical" evidence="2">
    <location>
        <begin position="125"/>
        <end position="152"/>
    </location>
</feature>
<keyword evidence="2" id="KW-0812">Transmembrane</keyword>
<evidence type="ECO:0000313" key="3">
    <source>
        <dbReference type="EMBL" id="MFC7407169.1"/>
    </source>
</evidence>